<dbReference type="PANTHER" id="PTHR46538">
    <property type="entry name" value="PROTEIN KINASE DOMAIN-CONTAINING PROTEIN"/>
    <property type="match status" value="1"/>
</dbReference>
<dbReference type="Gene3D" id="1.10.510.10">
    <property type="entry name" value="Transferase(Phosphotransferase) domain 1"/>
    <property type="match status" value="1"/>
</dbReference>
<dbReference type="SUPFAM" id="SSF56112">
    <property type="entry name" value="Protein kinase-like (PK-like)"/>
    <property type="match status" value="1"/>
</dbReference>
<keyword evidence="6 7" id="KW-0067">ATP-binding</keyword>
<dbReference type="CDD" id="cd06611">
    <property type="entry name" value="STKc_SLK_like"/>
    <property type="match status" value="1"/>
</dbReference>
<keyword evidence="2" id="KW-0597">Phosphoprotein</keyword>
<keyword evidence="5" id="KW-0418">Kinase</keyword>
<evidence type="ECO:0000256" key="3">
    <source>
        <dbReference type="ARBA" id="ARBA00022679"/>
    </source>
</evidence>
<keyword evidence="4 7" id="KW-0547">Nucleotide-binding</keyword>
<evidence type="ECO:0000313" key="13">
    <source>
        <dbReference type="RefSeq" id="XP_022241811.1"/>
    </source>
</evidence>
<evidence type="ECO:0000256" key="2">
    <source>
        <dbReference type="ARBA" id="ARBA00022553"/>
    </source>
</evidence>
<dbReference type="Pfam" id="PF00069">
    <property type="entry name" value="Pkinase"/>
    <property type="match status" value="1"/>
</dbReference>
<evidence type="ECO:0000256" key="4">
    <source>
        <dbReference type="ARBA" id="ARBA00022741"/>
    </source>
</evidence>
<dbReference type="RefSeq" id="XP_022241810.1">
    <property type="nucleotide sequence ID" value="XM_022386102.1"/>
</dbReference>
<accession>A0ABM1SDV6</accession>
<dbReference type="PANTHER" id="PTHR46538:SF3">
    <property type="entry name" value="PROTEIN KINASE DOMAIN-CONTAINING PROTEIN"/>
    <property type="match status" value="1"/>
</dbReference>
<dbReference type="PROSITE" id="PS00108">
    <property type="entry name" value="PROTEIN_KINASE_ST"/>
    <property type="match status" value="1"/>
</dbReference>
<dbReference type="InterPro" id="IPR051585">
    <property type="entry name" value="STE20_Ser/Thr_Kinases"/>
</dbReference>
<feature type="binding site" evidence="7">
    <location>
        <position position="70"/>
    </location>
    <ligand>
        <name>ATP</name>
        <dbReference type="ChEBI" id="CHEBI:30616"/>
    </ligand>
</feature>
<dbReference type="InterPro" id="IPR000719">
    <property type="entry name" value="Prot_kinase_dom"/>
</dbReference>
<evidence type="ECO:0000313" key="14">
    <source>
        <dbReference type="RefSeq" id="XP_022241812.1"/>
    </source>
</evidence>
<feature type="compositionally biased region" description="Low complexity" evidence="9">
    <location>
        <begin position="850"/>
        <end position="864"/>
    </location>
</feature>
<dbReference type="InterPro" id="IPR011009">
    <property type="entry name" value="Kinase-like_dom_sf"/>
</dbReference>
<dbReference type="PROSITE" id="PS00107">
    <property type="entry name" value="PROTEIN_KINASE_ATP"/>
    <property type="match status" value="1"/>
</dbReference>
<feature type="region of interest" description="Disordered" evidence="9">
    <location>
        <begin position="784"/>
        <end position="894"/>
    </location>
</feature>
<dbReference type="GeneID" id="106459592"/>
<gene>
    <name evidence="12 13 14" type="primary">LOC106459592</name>
</gene>
<keyword evidence="8" id="KW-0175">Coiled coil</keyword>
<dbReference type="InterPro" id="IPR008271">
    <property type="entry name" value="Ser/Thr_kinase_AS"/>
</dbReference>
<dbReference type="PROSITE" id="PS50011">
    <property type="entry name" value="PROTEIN_KINASE_DOM"/>
    <property type="match status" value="1"/>
</dbReference>
<sequence>MSFFNNFKKIFNLGGSVNSGEIKRRRVYHNIKFNENPKEYWEIVGELGDGAFGKVYKAKHKENGTLSAAKICELKGEDDLDDFTVEIDILTEFKHPNIVSLQEAFFYEGDLWMLIEFCEGGALDTIMMDLEKPLTEQQIRYVCREVCIGLDFLHKNKVIHRDLKAGNILLTLDGGVKLADFGVSAKNQSDLQKRDSFIGTPYWMAPEVVLCETLRDIPYDSKADIWSLGITLIEMAQMEPPHHEATPMRVLLKIQKSDPPKLDRPSKWSKEFNDFLATCLVKDPQQRLSAEDLLKHPFIANAVDRKPLIELITEYKAEVFEELTEDSDYLSDLRLNNEVSSRSSLYRESQISIDSEALELISTLSEVEEGSEEIVDTKKENFVEEQQNFGKEQEERKTTDNVIEDKVSYEELEKSKDKNEPIEQLFEQHSVKSSEANSTTEPQYQLIGVSQNKDTSKELLEITVNQPSFEKKDEVPYAEKKNGVPWTELIVLNEQKPAQQEVVVVTSSGIAACGSTVTSSFPEAIRAIPADQVKNGEVVIVSSSSLYDDQTGYQSLDDDEENGEDYEQESTAEAINLLIDEAIKEQDEDFDRKHCQSWKEVNHEVTISSSHSFLEVGEEIDRQSANSSVSCDTSHVSIVTVGDTEQVKDSSVALEGSTLESTDVDVLEFKAGKWAIREEELWNSEKTKKNVLVIKQEDLTSKDMTAKNKTEVVVINSINSEHLVSEGQIVEPSELKPNIRMVETEREDSNGMFDEGKSADKVSIKTSISNASYEDKPKIKVNLNLKKSSSSPPSSPVFPSSSEIKQKLPASAPNTAPSTPAENERLIRRSISATTNNTLSHKKEVSDTESVSTLGSTGSHGSGDSNDKENREKEENQTVLRKKKDQEQNNNVSNIIKKAKTAKRTASAQRKTLKRTRKFMIDGVVMTTTQSKVIYGEEDSFKDDHYLRKQEMRELKMLQKQETKQFQDLAMKAQFLTEQQEKKIEQEMAVLIRNYDADLEVHNRQQKQIVERAEQQQESELKVASKKIRSEQERELKLFRESMRNEAKLLKQEVELLPKDKRKDIFRVRKEELDREHAERERQFLEKLNENHEMSMKRLLDCHREKIALVETQFLQQKQQLLRAREAAVWELEERHLHEKYQLAKKQLKDIFFLQRHQMVIRHEKELDQIQRMNLHKEEDLLKRQAYEKKQLPKRIRQEMKTRELMFRESLRISMPPYSESPNGERTKIRKFQEGEKKRYKAEQERQEHKHRRQFEELKASCESAINELEQLQNEKRKMLMEHETTKVKQLDEQHNNKLKEWKVNLKLRKQELEVEFSKQKEEQEQFYRNFAFTDCEFTVGSESTFNPTINLK</sequence>
<evidence type="ECO:0000256" key="5">
    <source>
        <dbReference type="ARBA" id="ARBA00022777"/>
    </source>
</evidence>
<dbReference type="InterPro" id="IPR022165">
    <property type="entry name" value="PKK"/>
</dbReference>
<keyword evidence="1" id="KW-0723">Serine/threonine-protein kinase</keyword>
<reference evidence="12 13" key="1">
    <citation type="submission" date="2025-05" db="UniProtKB">
        <authorList>
            <consortium name="RefSeq"/>
        </authorList>
    </citation>
    <scope>IDENTIFICATION</scope>
    <source>
        <tissue evidence="12 13">Muscle</tissue>
    </source>
</reference>
<keyword evidence="11" id="KW-1185">Reference proteome</keyword>
<protein>
    <submittedName>
        <fullName evidence="12 13">Serine/threonine-protein kinase 10-like isoform X1</fullName>
    </submittedName>
</protein>
<feature type="compositionally biased region" description="Basic and acidic residues" evidence="9">
    <location>
        <begin position="865"/>
        <end position="876"/>
    </location>
</feature>
<feature type="compositionally biased region" description="Low complexity" evidence="9">
    <location>
        <begin position="809"/>
        <end position="821"/>
    </location>
</feature>
<proteinExistence type="predicted"/>
<evidence type="ECO:0000256" key="1">
    <source>
        <dbReference type="ARBA" id="ARBA00022527"/>
    </source>
</evidence>
<keyword evidence="3" id="KW-0808">Transferase</keyword>
<dbReference type="Pfam" id="PF12474">
    <property type="entry name" value="PKK"/>
    <property type="match status" value="2"/>
</dbReference>
<dbReference type="RefSeq" id="XP_022241812.1">
    <property type="nucleotide sequence ID" value="XM_022386104.1"/>
</dbReference>
<evidence type="ECO:0000313" key="11">
    <source>
        <dbReference type="Proteomes" id="UP000694941"/>
    </source>
</evidence>
<evidence type="ECO:0000256" key="9">
    <source>
        <dbReference type="SAM" id="MobiDB-lite"/>
    </source>
</evidence>
<evidence type="ECO:0000313" key="12">
    <source>
        <dbReference type="RefSeq" id="XP_022241810.1"/>
    </source>
</evidence>
<name>A0ABM1SDV6_LIMPO</name>
<dbReference type="SMART" id="SM00220">
    <property type="entry name" value="S_TKc"/>
    <property type="match status" value="1"/>
</dbReference>
<organism evidence="11 13">
    <name type="scientific">Limulus polyphemus</name>
    <name type="common">Atlantic horseshoe crab</name>
    <dbReference type="NCBI Taxonomy" id="6850"/>
    <lineage>
        <taxon>Eukaryota</taxon>
        <taxon>Metazoa</taxon>
        <taxon>Ecdysozoa</taxon>
        <taxon>Arthropoda</taxon>
        <taxon>Chelicerata</taxon>
        <taxon>Merostomata</taxon>
        <taxon>Xiphosura</taxon>
        <taxon>Limulidae</taxon>
        <taxon>Limulus</taxon>
    </lineage>
</organism>
<evidence type="ECO:0000256" key="7">
    <source>
        <dbReference type="PROSITE-ProRule" id="PRU10141"/>
    </source>
</evidence>
<evidence type="ECO:0000256" key="6">
    <source>
        <dbReference type="ARBA" id="ARBA00022840"/>
    </source>
</evidence>
<feature type="compositionally biased region" description="Low complexity" evidence="9">
    <location>
        <begin position="788"/>
        <end position="802"/>
    </location>
</feature>
<dbReference type="RefSeq" id="XP_022241811.1">
    <property type="nucleotide sequence ID" value="XM_022386103.1"/>
</dbReference>
<feature type="coiled-coil region" evidence="8">
    <location>
        <begin position="1230"/>
        <end position="1330"/>
    </location>
</feature>
<dbReference type="Gene3D" id="3.30.200.20">
    <property type="entry name" value="Phosphorylase Kinase, domain 1"/>
    <property type="match status" value="1"/>
</dbReference>
<evidence type="ECO:0000256" key="8">
    <source>
        <dbReference type="SAM" id="Coils"/>
    </source>
</evidence>
<evidence type="ECO:0000259" key="10">
    <source>
        <dbReference type="PROSITE" id="PS50011"/>
    </source>
</evidence>
<feature type="coiled-coil region" evidence="8">
    <location>
        <begin position="1068"/>
        <end position="1095"/>
    </location>
</feature>
<feature type="domain" description="Protein kinase" evidence="10">
    <location>
        <begin position="41"/>
        <end position="299"/>
    </location>
</feature>
<dbReference type="InterPro" id="IPR017441">
    <property type="entry name" value="Protein_kinase_ATP_BS"/>
</dbReference>
<dbReference type="Proteomes" id="UP000694941">
    <property type="component" value="Unplaced"/>
</dbReference>